<evidence type="ECO:0000259" key="5">
    <source>
        <dbReference type="PROSITE" id="PS51006"/>
    </source>
</evidence>
<feature type="active site" description="Proton acceptor" evidence="4">
    <location>
        <position position="134"/>
    </location>
</feature>
<gene>
    <name evidence="6" type="ORF">PRZ03_01120</name>
</gene>
<evidence type="ECO:0000256" key="1">
    <source>
        <dbReference type="ARBA" id="ARBA00007867"/>
    </source>
</evidence>
<dbReference type="Proteomes" id="UP001221189">
    <property type="component" value="Unassembled WGS sequence"/>
</dbReference>
<evidence type="ECO:0000256" key="4">
    <source>
        <dbReference type="PROSITE-ProRule" id="PRU00354"/>
    </source>
</evidence>
<keyword evidence="7" id="KW-1185">Reference proteome</keyword>
<protein>
    <submittedName>
        <fullName evidence="6">Transferase</fullName>
    </submittedName>
</protein>
<dbReference type="Gene3D" id="3.40.50.150">
    <property type="entry name" value="Vaccinia Virus protein VP39"/>
    <property type="match status" value="1"/>
</dbReference>
<comment type="similarity">
    <text evidence="1">Belongs to the spermidine/spermine synthase family.</text>
</comment>
<dbReference type="Pfam" id="PF01564">
    <property type="entry name" value="Spermine_synth"/>
    <property type="match status" value="1"/>
</dbReference>
<dbReference type="RefSeq" id="WP_273598631.1">
    <property type="nucleotide sequence ID" value="NZ_JAQQXT010000001.1"/>
</dbReference>
<dbReference type="PANTHER" id="PTHR43317:SF11">
    <property type="entry name" value="POLYAMINE AMINOPROPYLTRANSFERASE 2"/>
    <property type="match status" value="1"/>
</dbReference>
<dbReference type="GO" id="GO:0016740">
    <property type="term" value="F:transferase activity"/>
    <property type="evidence" value="ECO:0007669"/>
    <property type="project" value="UniProtKB-KW"/>
</dbReference>
<dbReference type="PANTHER" id="PTHR43317">
    <property type="entry name" value="THERMOSPERMINE SYNTHASE ACAULIS5"/>
    <property type="match status" value="1"/>
</dbReference>
<name>A0ABT5K871_9BURK</name>
<evidence type="ECO:0000313" key="6">
    <source>
        <dbReference type="EMBL" id="MDC8770152.1"/>
    </source>
</evidence>
<feature type="domain" description="PABS" evidence="5">
    <location>
        <begin position="1"/>
        <end position="218"/>
    </location>
</feature>
<evidence type="ECO:0000256" key="2">
    <source>
        <dbReference type="ARBA" id="ARBA00022679"/>
    </source>
</evidence>
<sequence>MPDTPADHCQPFVLETPVSTSLHFSFASIQSRMDASRPDALELDYTALMMGFLLFLPAPQRIGMVGLGGGSLAKFCFRHLPASRIEVAEINPHVIVLRERFQVPADGERFQVHCADGAHYVQQVQGQLDLLMVDGFDLGGTPPALCSQRFYEDCFDALQEQGVLVLNLHSGHIDYALHLARLRQCFGPQLLRVGLEASGNCIVLACRGAAMSRLRGSLLRRPPGFDEQAWGQLLPAFEQVRAAWLKWQADSDQWKS</sequence>
<dbReference type="InterPro" id="IPR030374">
    <property type="entry name" value="PABS"/>
</dbReference>
<proteinExistence type="inferred from homology"/>
<dbReference type="PROSITE" id="PS51006">
    <property type="entry name" value="PABS_2"/>
    <property type="match status" value="1"/>
</dbReference>
<reference evidence="6 7" key="1">
    <citation type="submission" date="2022-10" db="EMBL/GenBank/DDBJ databases">
        <title>Paucibacter sp. hw1 Genome sequencing.</title>
        <authorList>
            <person name="Park S."/>
        </authorList>
    </citation>
    <scope>NUCLEOTIDE SEQUENCE [LARGE SCALE GENOMIC DNA]</scope>
    <source>
        <strain evidence="7">hw1</strain>
    </source>
</reference>
<dbReference type="SUPFAM" id="SSF53335">
    <property type="entry name" value="S-adenosyl-L-methionine-dependent methyltransferases"/>
    <property type="match status" value="1"/>
</dbReference>
<keyword evidence="2 4" id="KW-0808">Transferase</keyword>
<accession>A0ABT5K871</accession>
<dbReference type="InterPro" id="IPR029063">
    <property type="entry name" value="SAM-dependent_MTases_sf"/>
</dbReference>
<comment type="caution">
    <text evidence="6">The sequence shown here is derived from an EMBL/GenBank/DDBJ whole genome shotgun (WGS) entry which is preliminary data.</text>
</comment>
<evidence type="ECO:0000256" key="3">
    <source>
        <dbReference type="ARBA" id="ARBA00023115"/>
    </source>
</evidence>
<organism evidence="6 7">
    <name type="scientific">Roseateles albus</name>
    <dbReference type="NCBI Taxonomy" id="2987525"/>
    <lineage>
        <taxon>Bacteria</taxon>
        <taxon>Pseudomonadati</taxon>
        <taxon>Pseudomonadota</taxon>
        <taxon>Betaproteobacteria</taxon>
        <taxon>Burkholderiales</taxon>
        <taxon>Sphaerotilaceae</taxon>
        <taxon>Roseateles</taxon>
    </lineage>
</organism>
<evidence type="ECO:0000313" key="7">
    <source>
        <dbReference type="Proteomes" id="UP001221189"/>
    </source>
</evidence>
<keyword evidence="3 4" id="KW-0620">Polyamine biosynthesis</keyword>
<dbReference type="EMBL" id="JAQQXT010000001">
    <property type="protein sequence ID" value="MDC8770152.1"/>
    <property type="molecule type" value="Genomic_DNA"/>
</dbReference>